<keyword evidence="2" id="KW-1133">Transmembrane helix</keyword>
<protein>
    <submittedName>
        <fullName evidence="3">DUF2270 domain-containing protein</fullName>
    </submittedName>
</protein>
<accession>A0A8A2VCL8</accession>
<sequence>MVDERDDAGATERDDRKRPHDDAAESGRNERTGRDGPLDREDQEIGAAVANESEFLLDVLPHFYRGEVSQANSAQDRIDRTTDWAITLLAAVLSLVFSSRNMPAFLLLIGIFVLSIFLFFEVRRYQFYDHWRARVRFVQENVFANALEPTGVEHPAWREELSDDLRNPTFKVSTREALSRRIRRVYGLLFAVAGVGWAFKVTLFTPEQQWTEAAELPGIPGTAVAVLLAVFFACVIAIALWPGGRQAKGEIHGVEPGDWKGD</sequence>
<feature type="transmembrane region" description="Helical" evidence="2">
    <location>
        <begin position="104"/>
        <end position="122"/>
    </location>
</feature>
<dbReference type="EMBL" id="CP071462">
    <property type="protein sequence ID" value="QSW99251.1"/>
    <property type="molecule type" value="Genomic_DNA"/>
</dbReference>
<reference evidence="3 4" key="1">
    <citation type="submission" date="2021-03" db="EMBL/GenBank/DDBJ databases">
        <title>Haloterrigena longa sp. nov. and Haloterrigena limicola sp. nov., extremely halophilic archaea isolated from a salt lake.</title>
        <authorList>
            <person name="Henglin C."/>
        </authorList>
    </citation>
    <scope>NUCLEOTIDE SEQUENCE [LARGE SCALE GENOMIC DNA]</scope>
    <source>
        <strain evidence="3 4">KZCA68</strain>
    </source>
</reference>
<feature type="transmembrane region" description="Helical" evidence="2">
    <location>
        <begin position="223"/>
        <end position="241"/>
    </location>
</feature>
<feature type="region of interest" description="Disordered" evidence="1">
    <location>
        <begin position="1"/>
        <end position="40"/>
    </location>
</feature>
<name>A0A8A2VCL8_9EURY</name>
<dbReference type="KEGG" id="hakz:J0X25_18030"/>
<keyword evidence="4" id="KW-1185">Reference proteome</keyword>
<keyword evidence="2" id="KW-0812">Transmembrane</keyword>
<dbReference type="Pfam" id="PF10028">
    <property type="entry name" value="DUF2270"/>
    <property type="match status" value="1"/>
</dbReference>
<dbReference type="GeneID" id="63189245"/>
<proteinExistence type="predicted"/>
<dbReference type="Proteomes" id="UP000663203">
    <property type="component" value="Chromosome"/>
</dbReference>
<keyword evidence="2" id="KW-0472">Membrane</keyword>
<feature type="compositionally biased region" description="Basic and acidic residues" evidence="1">
    <location>
        <begin position="7"/>
        <end position="40"/>
    </location>
</feature>
<dbReference type="RefSeq" id="WP_207288859.1">
    <property type="nucleotide sequence ID" value="NZ_CP071462.1"/>
</dbReference>
<gene>
    <name evidence="3" type="ORF">J0X25_18030</name>
</gene>
<dbReference type="AlphaFoldDB" id="A0A8A2VCL8"/>
<dbReference type="InterPro" id="IPR014470">
    <property type="entry name" value="UCP01500"/>
</dbReference>
<evidence type="ECO:0000313" key="4">
    <source>
        <dbReference type="Proteomes" id="UP000663203"/>
    </source>
</evidence>
<evidence type="ECO:0000313" key="3">
    <source>
        <dbReference type="EMBL" id="QSW99251.1"/>
    </source>
</evidence>
<evidence type="ECO:0000256" key="2">
    <source>
        <dbReference type="SAM" id="Phobius"/>
    </source>
</evidence>
<dbReference type="PIRSF" id="PIRSF015000">
    <property type="entry name" value="UCP01500"/>
    <property type="match status" value="1"/>
</dbReference>
<organism evidence="3 4">
    <name type="scientific">Haloterrigena alkaliphila</name>
    <dbReference type="NCBI Taxonomy" id="2816475"/>
    <lineage>
        <taxon>Archaea</taxon>
        <taxon>Methanobacteriati</taxon>
        <taxon>Methanobacteriota</taxon>
        <taxon>Stenosarchaea group</taxon>
        <taxon>Halobacteria</taxon>
        <taxon>Halobacteriales</taxon>
        <taxon>Natrialbaceae</taxon>
        <taxon>Haloterrigena</taxon>
    </lineage>
</organism>
<evidence type="ECO:0000256" key="1">
    <source>
        <dbReference type="SAM" id="MobiDB-lite"/>
    </source>
</evidence>
<feature type="transmembrane region" description="Helical" evidence="2">
    <location>
        <begin position="185"/>
        <end position="203"/>
    </location>
</feature>